<dbReference type="Gene3D" id="3.40.50.300">
    <property type="entry name" value="P-loop containing nucleotide triphosphate hydrolases"/>
    <property type="match status" value="1"/>
</dbReference>
<dbReference type="CDD" id="cd03230">
    <property type="entry name" value="ABC_DR_subfamily_A"/>
    <property type="match status" value="1"/>
</dbReference>
<evidence type="ECO:0000256" key="3">
    <source>
        <dbReference type="ARBA" id="ARBA00022741"/>
    </source>
</evidence>
<feature type="domain" description="ABC transporter" evidence="5">
    <location>
        <begin position="7"/>
        <end position="237"/>
    </location>
</feature>
<dbReference type="SUPFAM" id="SSF52540">
    <property type="entry name" value="P-loop containing nucleoside triphosphate hydrolases"/>
    <property type="match status" value="1"/>
</dbReference>
<dbReference type="eggNOG" id="COG1131">
    <property type="taxonomic scope" value="Bacteria"/>
</dbReference>
<gene>
    <name evidence="6" type="ORF">Thi970DRAFT_02214</name>
</gene>
<dbReference type="OrthoDB" id="9805029at2"/>
<dbReference type="RefSeq" id="WP_009148561.1">
    <property type="nucleotide sequence ID" value="NZ_CP121471.1"/>
</dbReference>
<keyword evidence="3" id="KW-0547">Nucleotide-binding</keyword>
<keyword evidence="4" id="KW-0067">ATP-binding</keyword>
<keyword evidence="7" id="KW-1185">Reference proteome</keyword>
<protein>
    <submittedName>
        <fullName evidence="6">ABC-type multidrug transport system, ATPase component</fullName>
    </submittedName>
</protein>
<dbReference type="GO" id="GO:0016887">
    <property type="term" value="F:ATP hydrolysis activity"/>
    <property type="evidence" value="ECO:0007669"/>
    <property type="project" value="InterPro"/>
</dbReference>
<evidence type="ECO:0000259" key="5">
    <source>
        <dbReference type="PROSITE" id="PS50893"/>
    </source>
</evidence>
<evidence type="ECO:0000313" key="7">
    <source>
        <dbReference type="Proteomes" id="UP000002964"/>
    </source>
</evidence>
<evidence type="ECO:0000256" key="1">
    <source>
        <dbReference type="ARBA" id="ARBA00005417"/>
    </source>
</evidence>
<dbReference type="InterPro" id="IPR003439">
    <property type="entry name" value="ABC_transporter-like_ATP-bd"/>
</dbReference>
<dbReference type="SMART" id="SM00382">
    <property type="entry name" value="AAA"/>
    <property type="match status" value="1"/>
</dbReference>
<dbReference type="STRING" id="631362.Thi970DRAFT_02214"/>
<reference evidence="7" key="1">
    <citation type="submission" date="2011-06" db="EMBL/GenBank/DDBJ databases">
        <authorList>
            <consortium name="US DOE Joint Genome Institute (JGI-PGF)"/>
            <person name="Lucas S."/>
            <person name="Han J."/>
            <person name="Lapidus A."/>
            <person name="Cheng J.-F."/>
            <person name="Goodwin L."/>
            <person name="Pitluck S."/>
            <person name="Peters L."/>
            <person name="Land M.L."/>
            <person name="Hauser L."/>
            <person name="Vogl K."/>
            <person name="Liu Z."/>
            <person name="Overmann J."/>
            <person name="Frigaard N.-U."/>
            <person name="Bryant D.A."/>
            <person name="Woyke T.J."/>
        </authorList>
    </citation>
    <scope>NUCLEOTIDE SEQUENCE [LARGE SCALE GENOMIC DNA]</scope>
    <source>
        <strain evidence="7">970</strain>
    </source>
</reference>
<dbReference type="PANTHER" id="PTHR43335">
    <property type="entry name" value="ABC TRANSPORTER, ATP-BINDING PROTEIN"/>
    <property type="match status" value="1"/>
</dbReference>
<accession>H8YZ50</accession>
<dbReference type="AlphaFoldDB" id="H8YZ50"/>
<dbReference type="InterPro" id="IPR027417">
    <property type="entry name" value="P-loop_NTPase"/>
</dbReference>
<organism evidence="6 7">
    <name type="scientific">Thiorhodovibrio frisius</name>
    <dbReference type="NCBI Taxonomy" id="631362"/>
    <lineage>
        <taxon>Bacteria</taxon>
        <taxon>Pseudomonadati</taxon>
        <taxon>Pseudomonadota</taxon>
        <taxon>Gammaproteobacteria</taxon>
        <taxon>Chromatiales</taxon>
        <taxon>Chromatiaceae</taxon>
        <taxon>Thiorhodovibrio</taxon>
    </lineage>
</organism>
<dbReference type="PROSITE" id="PS50893">
    <property type="entry name" value="ABC_TRANSPORTER_2"/>
    <property type="match status" value="1"/>
</dbReference>
<dbReference type="HOGENOM" id="CLU_000604_1_2_6"/>
<comment type="similarity">
    <text evidence="1">Belongs to the ABC transporter superfamily.</text>
</comment>
<evidence type="ECO:0000256" key="2">
    <source>
        <dbReference type="ARBA" id="ARBA00022448"/>
    </source>
</evidence>
<dbReference type="GO" id="GO:0005524">
    <property type="term" value="F:ATP binding"/>
    <property type="evidence" value="ECO:0007669"/>
    <property type="project" value="UniProtKB-KW"/>
</dbReference>
<evidence type="ECO:0000313" key="6">
    <source>
        <dbReference type="EMBL" id="EIC21977.1"/>
    </source>
</evidence>
<dbReference type="Pfam" id="PF00005">
    <property type="entry name" value="ABC_tran"/>
    <property type="match status" value="1"/>
</dbReference>
<sequence>MPEEAVLDVQALGRQFGSRQAVRGLDLRLKSGDILGLLGPNGAGKTTCLQMLAGQLAPSRGQVRILGIDLYRSPRPAKRQLGYLPERPPIYPDLRLGEYLHYCGRLRGLRGASLHSAVAGVIGECALEAVRDRLLGRLSKGYRQRVGLAQALLHDPALLLLDEPGDGLDPLQSHELRALIRRRAERGCAVVFSSHRLDEVRNLCTSVLMLNDGRELYRGNLAPECNAALDSAEGAIVRVRLVPPSTPEALAKVEQVASAEAMDDGRIRLRLQPGTDPAKLSRALVERGFGLAELSPEPSDLERLFLDGFGALDRAA</sequence>
<reference evidence="6 7" key="2">
    <citation type="submission" date="2011-11" db="EMBL/GenBank/DDBJ databases">
        <authorList>
            <consortium name="US DOE Joint Genome Institute"/>
            <person name="Lucas S."/>
            <person name="Han J."/>
            <person name="Lapidus A."/>
            <person name="Cheng J.-F."/>
            <person name="Goodwin L."/>
            <person name="Pitluck S."/>
            <person name="Peters L."/>
            <person name="Ovchinnikova G."/>
            <person name="Zhang X."/>
            <person name="Detter J.C."/>
            <person name="Han C."/>
            <person name="Tapia R."/>
            <person name="Land M."/>
            <person name="Hauser L."/>
            <person name="Kyrpides N."/>
            <person name="Ivanova N."/>
            <person name="Pagani I."/>
            <person name="Vogl K."/>
            <person name="Liu Z."/>
            <person name="Overmann J."/>
            <person name="Frigaard N.-U."/>
            <person name="Bryant D."/>
            <person name="Woyke T."/>
        </authorList>
    </citation>
    <scope>NUCLEOTIDE SEQUENCE [LARGE SCALE GENOMIC DNA]</scope>
    <source>
        <strain evidence="6 7">970</strain>
    </source>
</reference>
<name>H8YZ50_9GAMM</name>
<evidence type="ECO:0000256" key="4">
    <source>
        <dbReference type="ARBA" id="ARBA00022840"/>
    </source>
</evidence>
<dbReference type="PANTHER" id="PTHR43335:SF11">
    <property type="entry name" value="ABC TRANSPORTER RELATED"/>
    <property type="match status" value="1"/>
</dbReference>
<keyword evidence="2" id="KW-0813">Transport</keyword>
<dbReference type="Proteomes" id="UP000002964">
    <property type="component" value="Unassembled WGS sequence"/>
</dbReference>
<dbReference type="InterPro" id="IPR003593">
    <property type="entry name" value="AAA+_ATPase"/>
</dbReference>
<proteinExistence type="inferred from homology"/>
<dbReference type="EMBL" id="JH603169">
    <property type="protein sequence ID" value="EIC21977.1"/>
    <property type="molecule type" value="Genomic_DNA"/>
</dbReference>